<dbReference type="EMBL" id="AOFI03000478">
    <property type="protein sequence ID" value="KAF4316828.1"/>
    <property type="molecule type" value="Genomic_DNA"/>
</dbReference>
<proteinExistence type="predicted"/>
<evidence type="ECO:0000256" key="1">
    <source>
        <dbReference type="ARBA" id="ARBA00022679"/>
    </source>
</evidence>
<comment type="caution">
    <text evidence="3">The sequence shown here is derived from an EMBL/GenBank/DDBJ whole genome shotgun (WGS) entry which is preliminary data.</text>
</comment>
<dbReference type="Gene3D" id="3.30.559.10">
    <property type="entry name" value="Chloramphenicol acetyltransferase-like domain"/>
    <property type="match status" value="2"/>
</dbReference>
<dbReference type="PANTHER" id="PTHR31642">
    <property type="entry name" value="TRICHOTHECENE 3-O-ACETYLTRANSFERASE"/>
    <property type="match status" value="1"/>
</dbReference>
<dbReference type="PANTHER" id="PTHR31642:SF11">
    <property type="entry name" value="SHIKIMATE O-HYDROXYCINNAMOYLTRANSFERASE"/>
    <property type="match status" value="1"/>
</dbReference>
<dbReference type="InterPro" id="IPR023213">
    <property type="entry name" value="CAT-like_dom_sf"/>
</dbReference>
<dbReference type="Gene3D" id="3.40.50.300">
    <property type="entry name" value="P-loop containing nucleotide triphosphate hydrolases"/>
    <property type="match status" value="1"/>
</dbReference>
<dbReference type="SUPFAM" id="SSF52540">
    <property type="entry name" value="P-loop containing nucleoside triphosphate hydrolases"/>
    <property type="match status" value="1"/>
</dbReference>
<protein>
    <submittedName>
        <fullName evidence="3">Uncharacterized protein</fullName>
    </submittedName>
</protein>
<dbReference type="Proteomes" id="UP000702964">
    <property type="component" value="Unassembled WGS sequence"/>
</dbReference>
<sequence length="547" mass="60514">MLLTQKQRTTIIVAHRLSTIQNADLLAVIRSDIILEKGIYHEFMQPTNGTYLQGAYKQFLLQCADESSLQNLESPVFLGPLDQLALAFVPISVVFVYPHEASSTREVIPLKRLRHALARLLDYYPHLTGRVTVNQKDHTAQIEHLGSGGKLVSAKCGELLNAFQGVTENDKPDSPPRLIAANLPDGGNALLPLFDSTEEGLTRDSILSVQHTRFACGSVAIGLRIRHVICDAAGFFQLVEDLGALYRCLSTGADVVMLPRPPCIRPYQAELHDMTPDEREEAQKFHPTAFKLTPKVQPSATNGLAPPPTTGRLIRFSAIELAAIKTEANASNNDRTVSTFVALTAHIWKCVHRARVHLCETQGMSSNEAARHVPRQFLTSVNARNQLVLPSRYFPNCVLCPVFSLSAEQLLEAPLSSVAASVRDRIELADPKELEQSLRWISAQPNKRRVQLAFDYSEGGFLVSQWSKFGMYRGAEFDSFPALVVQPFTPINLVDGLVYFMATEDELNQSDASVGATTGSLDVAIALSEPVWAVLDQDVNFRRYRGW</sequence>
<evidence type="ECO:0000256" key="2">
    <source>
        <dbReference type="ARBA" id="ARBA00023315"/>
    </source>
</evidence>
<reference evidence="3" key="2">
    <citation type="submission" date="2020-02" db="EMBL/GenBank/DDBJ databases">
        <authorList>
            <person name="Studholme D.J."/>
        </authorList>
    </citation>
    <scope>NUCLEOTIDE SEQUENCE</scope>
    <source>
        <strain evidence="3">00238/432</strain>
    </source>
</reference>
<keyword evidence="2" id="KW-0012">Acyltransferase</keyword>
<gene>
    <name evidence="3" type="ORF">G195_009656</name>
</gene>
<dbReference type="GO" id="GO:0016747">
    <property type="term" value="F:acyltransferase activity, transferring groups other than amino-acyl groups"/>
    <property type="evidence" value="ECO:0007669"/>
    <property type="project" value="TreeGrafter"/>
</dbReference>
<accession>A0A8J4S5J2</accession>
<name>A0A8J4S5J2_9STRA</name>
<dbReference type="Pfam" id="PF02458">
    <property type="entry name" value="Transferase"/>
    <property type="match status" value="1"/>
</dbReference>
<keyword evidence="1" id="KW-0808">Transferase</keyword>
<dbReference type="InterPro" id="IPR027417">
    <property type="entry name" value="P-loop_NTPase"/>
</dbReference>
<organism evidence="3 4">
    <name type="scientific">Phytophthora kernoviae 00238/432</name>
    <dbReference type="NCBI Taxonomy" id="1284355"/>
    <lineage>
        <taxon>Eukaryota</taxon>
        <taxon>Sar</taxon>
        <taxon>Stramenopiles</taxon>
        <taxon>Oomycota</taxon>
        <taxon>Peronosporomycetes</taxon>
        <taxon>Peronosporales</taxon>
        <taxon>Peronosporaceae</taxon>
        <taxon>Phytophthora</taxon>
    </lineage>
</organism>
<dbReference type="AlphaFoldDB" id="A0A8J4S5J2"/>
<evidence type="ECO:0000313" key="4">
    <source>
        <dbReference type="Proteomes" id="UP000702964"/>
    </source>
</evidence>
<evidence type="ECO:0000313" key="3">
    <source>
        <dbReference type="EMBL" id="KAF4316828.1"/>
    </source>
</evidence>
<dbReference type="SUPFAM" id="SSF52777">
    <property type="entry name" value="CoA-dependent acyltransferases"/>
    <property type="match status" value="1"/>
</dbReference>
<dbReference type="InterPro" id="IPR050317">
    <property type="entry name" value="Plant_Fungal_Acyltransferase"/>
</dbReference>
<reference evidence="3" key="1">
    <citation type="journal article" date="2015" name="Genom Data">
        <title>Draft genome sequences of Phytophthora kernoviae and Phytophthora ramorum lineage EU2 from Scotland.</title>
        <authorList>
            <person name="Sambles C."/>
            <person name="Schlenzig A."/>
            <person name="O'Neill P."/>
            <person name="Grant M."/>
            <person name="Studholme D.J."/>
        </authorList>
    </citation>
    <scope>NUCLEOTIDE SEQUENCE</scope>
    <source>
        <strain evidence="3">00238/432</strain>
    </source>
</reference>